<evidence type="ECO:0000256" key="3">
    <source>
        <dbReference type="ARBA" id="ARBA00022833"/>
    </source>
</evidence>
<evidence type="ECO:0000256" key="1">
    <source>
        <dbReference type="ARBA" id="ARBA00022723"/>
    </source>
</evidence>
<dbReference type="InterPro" id="IPR007052">
    <property type="entry name" value="CS_dom"/>
</dbReference>
<protein>
    <recommendedName>
        <fullName evidence="8">Cysteine and histidine-rich domain-containing protein</fullName>
    </recommendedName>
</protein>
<reference evidence="6 7" key="1">
    <citation type="journal article" date="2018" name="Genome Res.">
        <title>The genomic architecture and molecular evolution of ant odorant receptors.</title>
        <authorList>
            <person name="McKenzie S.K."/>
            <person name="Kronauer D.J.C."/>
        </authorList>
    </citation>
    <scope>NUCLEOTIDE SEQUENCE [LARGE SCALE GENOMIC DNA]</scope>
    <source>
        <strain evidence="6">Clonal line C1</strain>
    </source>
</reference>
<dbReference type="GO" id="GO:0046872">
    <property type="term" value="F:metal ion binding"/>
    <property type="evidence" value="ECO:0007669"/>
    <property type="project" value="UniProtKB-KW"/>
</dbReference>
<sequence length="376" mass="42546">MAQEANLLHCYHRGCGKKFDPNDNKDDDCVHHPGHPVFHDAYKGWSCCNKKCTDFTEFLNIKGCTKAKHSNEKPLEPEKPPVDKSQADKVIEVTSKPLNNGISLERPSFDTTQLILSPVISPALLEQIKGLTALKPDKPVEGKVQVGQSCKNNSCKGTYASAASDEEVCNYHPGMPIFHEGLKYWSCCQKKTTEFSTFLDQRGCTQGKHVWISKNMGKKIQCRMDWHQTVTYVFVSIYAKKYLPSQSIIKLNPVHLTVDLFFIEENSTYNLDVELSGVCILLLITVIIKIKIIKLLKLIYIDMYIKCMHLLFQIVNVEKSSVNMLPTKVEIKLRKAEAGSWSKLDIPREPKSKLSDSKENIKNLNTQVEAVDLSEL</sequence>
<dbReference type="InterPro" id="IPR039790">
    <property type="entry name" value="CHRD1"/>
</dbReference>
<dbReference type="SUPFAM" id="SSF49764">
    <property type="entry name" value="HSP20-like chaperones"/>
    <property type="match status" value="2"/>
</dbReference>
<dbReference type="Gene3D" id="4.10.1130.20">
    <property type="match status" value="2"/>
</dbReference>
<dbReference type="PANTHER" id="PTHR46983">
    <property type="entry name" value="CYSTEINE AND HISTIDINE-RICH DOMAIN-CONTAINING PROTEIN 1"/>
    <property type="match status" value="1"/>
</dbReference>
<keyword evidence="3" id="KW-0862">Zinc</keyword>
<feature type="domain" description="CHORD" evidence="5">
    <location>
        <begin position="10"/>
        <end position="69"/>
    </location>
</feature>
<evidence type="ECO:0000259" key="4">
    <source>
        <dbReference type="PROSITE" id="PS51203"/>
    </source>
</evidence>
<dbReference type="PANTHER" id="PTHR46983:SF3">
    <property type="entry name" value="CHPADIPLOID STATE MAINTENANCE PROTEIN CHPA"/>
    <property type="match status" value="1"/>
</dbReference>
<dbReference type="PROSITE" id="PS51203">
    <property type="entry name" value="CS"/>
    <property type="match status" value="1"/>
</dbReference>
<keyword evidence="2" id="KW-0677">Repeat</keyword>
<dbReference type="OrthoDB" id="10261079at2759"/>
<dbReference type="InterPro" id="IPR007051">
    <property type="entry name" value="CHORD_dom"/>
</dbReference>
<keyword evidence="1" id="KW-0479">Metal-binding</keyword>
<organism evidence="6 7">
    <name type="scientific">Ooceraea biroi</name>
    <name type="common">Clonal raider ant</name>
    <name type="synonym">Cerapachys biroi</name>
    <dbReference type="NCBI Taxonomy" id="2015173"/>
    <lineage>
        <taxon>Eukaryota</taxon>
        <taxon>Metazoa</taxon>
        <taxon>Ecdysozoa</taxon>
        <taxon>Arthropoda</taxon>
        <taxon>Hexapoda</taxon>
        <taxon>Insecta</taxon>
        <taxon>Pterygota</taxon>
        <taxon>Neoptera</taxon>
        <taxon>Endopterygota</taxon>
        <taxon>Hymenoptera</taxon>
        <taxon>Apocrita</taxon>
        <taxon>Aculeata</taxon>
        <taxon>Formicoidea</taxon>
        <taxon>Formicidae</taxon>
        <taxon>Dorylinae</taxon>
        <taxon>Ooceraea</taxon>
    </lineage>
</organism>
<proteinExistence type="predicted"/>
<feature type="domain" description="CS" evidence="4">
    <location>
        <begin position="219"/>
        <end position="345"/>
    </location>
</feature>
<name>A0A3L8DR40_OOCBI</name>
<evidence type="ECO:0000313" key="7">
    <source>
        <dbReference type="Proteomes" id="UP000279307"/>
    </source>
</evidence>
<dbReference type="Pfam" id="PF04969">
    <property type="entry name" value="CS"/>
    <property type="match status" value="1"/>
</dbReference>
<dbReference type="EMBL" id="QOIP01000005">
    <property type="protein sequence ID" value="RLU22880.1"/>
    <property type="molecule type" value="Genomic_DNA"/>
</dbReference>
<accession>A0A3L8DR40</accession>
<dbReference type="Gene3D" id="2.60.40.790">
    <property type="match status" value="2"/>
</dbReference>
<evidence type="ECO:0000313" key="6">
    <source>
        <dbReference type="EMBL" id="RLU22880.1"/>
    </source>
</evidence>
<dbReference type="AlphaFoldDB" id="A0A3L8DR40"/>
<dbReference type="InterPro" id="IPR008978">
    <property type="entry name" value="HSP20-like_chaperone"/>
</dbReference>
<dbReference type="Proteomes" id="UP000279307">
    <property type="component" value="Chromosome 5"/>
</dbReference>
<comment type="caution">
    <text evidence="6">The sequence shown here is derived from an EMBL/GenBank/DDBJ whole genome shotgun (WGS) entry which is preliminary data.</text>
</comment>
<evidence type="ECO:0000259" key="5">
    <source>
        <dbReference type="PROSITE" id="PS51401"/>
    </source>
</evidence>
<dbReference type="PROSITE" id="PS51401">
    <property type="entry name" value="CHORD"/>
    <property type="match status" value="2"/>
</dbReference>
<gene>
    <name evidence="6" type="ORF">DMN91_005158</name>
</gene>
<evidence type="ECO:0008006" key="8">
    <source>
        <dbReference type="Google" id="ProtNLM"/>
    </source>
</evidence>
<dbReference type="Pfam" id="PF04968">
    <property type="entry name" value="CHORD"/>
    <property type="match status" value="2"/>
</dbReference>
<feature type="domain" description="CHORD" evidence="5">
    <location>
        <begin position="150"/>
        <end position="209"/>
    </location>
</feature>
<evidence type="ECO:0000256" key="2">
    <source>
        <dbReference type="ARBA" id="ARBA00022737"/>
    </source>
</evidence>